<comment type="subcellular location">
    <subcellularLocation>
        <location evidence="1">Nucleus</location>
    </subcellularLocation>
</comment>
<keyword evidence="6" id="KW-0539">Nucleus</keyword>
<dbReference type="Pfam" id="PF02229">
    <property type="entry name" value="PC4"/>
    <property type="match status" value="1"/>
</dbReference>
<evidence type="ECO:0000313" key="10">
    <source>
        <dbReference type="Proteomes" id="UP001153737"/>
    </source>
</evidence>
<dbReference type="PANTHER" id="PTHR13215">
    <property type="entry name" value="RNA POLYMERASE II TRANSCRIPTIONAL COACTIVATOR"/>
    <property type="match status" value="1"/>
</dbReference>
<evidence type="ECO:0000256" key="6">
    <source>
        <dbReference type="ARBA" id="ARBA00023242"/>
    </source>
</evidence>
<keyword evidence="4" id="KW-0238">DNA-binding</keyword>
<feature type="compositionally biased region" description="Low complexity" evidence="7">
    <location>
        <begin position="30"/>
        <end position="45"/>
    </location>
</feature>
<dbReference type="Gene3D" id="2.30.31.10">
    <property type="entry name" value="Transcriptional Coactivator Pc4, Chain A"/>
    <property type="match status" value="1"/>
</dbReference>
<keyword evidence="10" id="KW-1185">Reference proteome</keyword>
<dbReference type="GO" id="GO:0003677">
    <property type="term" value="F:DNA binding"/>
    <property type="evidence" value="ECO:0007669"/>
    <property type="project" value="UniProtKB-KW"/>
</dbReference>
<reference evidence="9" key="2">
    <citation type="submission" date="2022-10" db="EMBL/GenBank/DDBJ databases">
        <authorList>
            <consortium name="ENA_rothamsted_submissions"/>
            <consortium name="culmorum"/>
            <person name="King R."/>
        </authorList>
    </citation>
    <scope>NUCLEOTIDE SEQUENCE</scope>
</reference>
<feature type="region of interest" description="Disordered" evidence="7">
    <location>
        <begin position="1"/>
        <end position="47"/>
    </location>
</feature>
<name>A0A9P0GPB2_PHACE</name>
<protein>
    <recommendedName>
        <fullName evidence="8">Transcriptional coactivator p15 (PC4) C-terminal domain-containing protein</fullName>
    </recommendedName>
</protein>
<evidence type="ECO:0000256" key="2">
    <source>
        <dbReference type="ARBA" id="ARBA00009001"/>
    </source>
</evidence>
<organism evidence="9 10">
    <name type="scientific">Phaedon cochleariae</name>
    <name type="common">Mustard beetle</name>
    <dbReference type="NCBI Taxonomy" id="80249"/>
    <lineage>
        <taxon>Eukaryota</taxon>
        <taxon>Metazoa</taxon>
        <taxon>Ecdysozoa</taxon>
        <taxon>Arthropoda</taxon>
        <taxon>Hexapoda</taxon>
        <taxon>Insecta</taxon>
        <taxon>Pterygota</taxon>
        <taxon>Neoptera</taxon>
        <taxon>Endopterygota</taxon>
        <taxon>Coleoptera</taxon>
        <taxon>Polyphaga</taxon>
        <taxon>Cucujiformia</taxon>
        <taxon>Chrysomeloidea</taxon>
        <taxon>Chrysomelidae</taxon>
        <taxon>Chrysomelinae</taxon>
        <taxon>Chrysomelini</taxon>
        <taxon>Phaedon</taxon>
    </lineage>
</organism>
<keyword evidence="5" id="KW-0804">Transcription</keyword>
<evidence type="ECO:0000256" key="4">
    <source>
        <dbReference type="ARBA" id="ARBA00023125"/>
    </source>
</evidence>
<dbReference type="GO" id="GO:0005634">
    <property type="term" value="C:nucleus"/>
    <property type="evidence" value="ECO:0007669"/>
    <property type="project" value="UniProtKB-SubCell"/>
</dbReference>
<evidence type="ECO:0000313" key="9">
    <source>
        <dbReference type="EMBL" id="CAH1116443.1"/>
    </source>
</evidence>
<evidence type="ECO:0000256" key="3">
    <source>
        <dbReference type="ARBA" id="ARBA00023015"/>
    </source>
</evidence>
<feature type="domain" description="Transcriptional coactivator p15 (PC4) C-terminal" evidence="8">
    <location>
        <begin position="46"/>
        <end position="97"/>
    </location>
</feature>
<reference evidence="9" key="1">
    <citation type="submission" date="2022-01" db="EMBL/GenBank/DDBJ databases">
        <authorList>
            <person name="King R."/>
        </authorList>
    </citation>
    <scope>NUCLEOTIDE SEQUENCE</scope>
</reference>
<dbReference type="AlphaFoldDB" id="A0A9P0GPB2"/>
<keyword evidence="3" id="KW-0805">Transcription regulation</keyword>
<accession>A0A9P0GPB2</accession>
<evidence type="ECO:0000256" key="7">
    <source>
        <dbReference type="SAM" id="MobiDB-lite"/>
    </source>
</evidence>
<comment type="similarity">
    <text evidence="2">Belongs to the transcriptional coactivator PC4 family.</text>
</comment>
<evidence type="ECO:0000256" key="5">
    <source>
        <dbReference type="ARBA" id="ARBA00023163"/>
    </source>
</evidence>
<dbReference type="InterPro" id="IPR003173">
    <property type="entry name" value="PC4_C"/>
</dbReference>
<dbReference type="InterPro" id="IPR045125">
    <property type="entry name" value="Sub1/Tcp4-like"/>
</dbReference>
<dbReference type="EMBL" id="OU896707">
    <property type="protein sequence ID" value="CAH1116443.1"/>
    <property type="molecule type" value="Genomic_DNA"/>
</dbReference>
<dbReference type="Proteomes" id="UP001153737">
    <property type="component" value="Chromosome 1"/>
</dbReference>
<gene>
    <name evidence="9" type="ORF">PHAECO_LOCUS511</name>
</gene>
<evidence type="ECO:0000259" key="8">
    <source>
        <dbReference type="Pfam" id="PF02229"/>
    </source>
</evidence>
<dbReference type="OrthoDB" id="2505440at2759"/>
<dbReference type="SUPFAM" id="SSF54447">
    <property type="entry name" value="ssDNA-binding transcriptional regulator domain"/>
    <property type="match status" value="1"/>
</dbReference>
<sequence length="110" mass="12649">MPKNKSRKEEDSDSDSGPDDKVPAKKSKSNSKSSKSESASTEENSWSLGKNRFVKLTEFKNKWYIDVREYYTNNDGDMKPGRKGIMLTMDQWQKFKDCIGEIDDAIKENV</sequence>
<dbReference type="GO" id="GO:0003713">
    <property type="term" value="F:transcription coactivator activity"/>
    <property type="evidence" value="ECO:0007669"/>
    <property type="project" value="InterPro"/>
</dbReference>
<dbReference type="GO" id="GO:0060261">
    <property type="term" value="P:positive regulation of transcription initiation by RNA polymerase II"/>
    <property type="evidence" value="ECO:0007669"/>
    <property type="project" value="InterPro"/>
</dbReference>
<evidence type="ECO:0000256" key="1">
    <source>
        <dbReference type="ARBA" id="ARBA00004123"/>
    </source>
</evidence>
<dbReference type="InterPro" id="IPR009044">
    <property type="entry name" value="ssDNA-bd_transcriptional_reg"/>
</dbReference>
<proteinExistence type="inferred from homology"/>